<dbReference type="SUPFAM" id="SSF46785">
    <property type="entry name" value="Winged helix' DNA-binding domain"/>
    <property type="match status" value="1"/>
</dbReference>
<evidence type="ECO:0000256" key="5">
    <source>
        <dbReference type="RuleBase" id="RU003829"/>
    </source>
</evidence>
<dbReference type="InterPro" id="IPR036390">
    <property type="entry name" value="WH_DNA-bd_sf"/>
</dbReference>
<dbReference type="Pfam" id="PF10557">
    <property type="entry name" value="Cullin_Nedd8"/>
    <property type="match status" value="1"/>
</dbReference>
<evidence type="ECO:0000259" key="7">
    <source>
        <dbReference type="PROSITE" id="PS50069"/>
    </source>
</evidence>
<dbReference type="AlphaFoldDB" id="A0AA38RVL9"/>
<accession>A0AA38RVL9</accession>
<dbReference type="InterPro" id="IPR059120">
    <property type="entry name" value="Cullin-like_AB"/>
</dbReference>
<dbReference type="SMART" id="SM00884">
    <property type="entry name" value="Cullin_Nedd8"/>
    <property type="match status" value="1"/>
</dbReference>
<dbReference type="Gene3D" id="1.10.10.10">
    <property type="entry name" value="Winged helix-like DNA-binding domain superfamily/Winged helix DNA-binding domain"/>
    <property type="match status" value="1"/>
</dbReference>
<dbReference type="InterPro" id="IPR016158">
    <property type="entry name" value="Cullin_homology"/>
</dbReference>
<dbReference type="GO" id="GO:0006511">
    <property type="term" value="P:ubiquitin-dependent protein catabolic process"/>
    <property type="evidence" value="ECO:0007669"/>
    <property type="project" value="InterPro"/>
</dbReference>
<dbReference type="Proteomes" id="UP001174694">
    <property type="component" value="Unassembled WGS sequence"/>
</dbReference>
<feature type="domain" description="Cullin family profile" evidence="7">
    <location>
        <begin position="449"/>
        <end position="705"/>
    </location>
</feature>
<evidence type="ECO:0000256" key="6">
    <source>
        <dbReference type="SAM" id="MobiDB-lite"/>
    </source>
</evidence>
<dbReference type="InterPro" id="IPR045093">
    <property type="entry name" value="Cullin"/>
</dbReference>
<organism evidence="8 9">
    <name type="scientific">Pleurostoma richardsiae</name>
    <dbReference type="NCBI Taxonomy" id="41990"/>
    <lineage>
        <taxon>Eukaryota</taxon>
        <taxon>Fungi</taxon>
        <taxon>Dikarya</taxon>
        <taxon>Ascomycota</taxon>
        <taxon>Pezizomycotina</taxon>
        <taxon>Sordariomycetes</taxon>
        <taxon>Sordariomycetidae</taxon>
        <taxon>Calosphaeriales</taxon>
        <taxon>Pleurostomataceae</taxon>
        <taxon>Pleurostoma</taxon>
    </lineage>
</organism>
<dbReference type="PROSITE" id="PS50069">
    <property type="entry name" value="CULLIN_2"/>
    <property type="match status" value="1"/>
</dbReference>
<dbReference type="FunFam" id="3.30.230.130:FF:000011">
    <property type="entry name" value="SCF ubiquitin ligase subunit CulC, putative"/>
    <property type="match status" value="1"/>
</dbReference>
<reference evidence="8" key="1">
    <citation type="submission" date="2022-07" db="EMBL/GenBank/DDBJ databases">
        <title>Fungi with potential for degradation of polypropylene.</title>
        <authorList>
            <person name="Gostincar C."/>
        </authorList>
    </citation>
    <scope>NUCLEOTIDE SEQUENCE</scope>
    <source>
        <strain evidence="8">EXF-13308</strain>
    </source>
</reference>
<dbReference type="InterPro" id="IPR019559">
    <property type="entry name" value="Cullin_neddylation_domain"/>
</dbReference>
<protein>
    <submittedName>
        <fullName evidence="8">Cullin-domain-containing protein</fullName>
    </submittedName>
</protein>
<evidence type="ECO:0000256" key="4">
    <source>
        <dbReference type="PROSITE-ProRule" id="PRU00330"/>
    </source>
</evidence>
<dbReference type="SMART" id="SM00182">
    <property type="entry name" value="CULLIN"/>
    <property type="match status" value="1"/>
</dbReference>
<dbReference type="SUPFAM" id="SSF75632">
    <property type="entry name" value="Cullin homology domain"/>
    <property type="match status" value="1"/>
</dbReference>
<dbReference type="SUPFAM" id="SSF74788">
    <property type="entry name" value="Cullin repeat-like"/>
    <property type="match status" value="1"/>
</dbReference>
<keyword evidence="3" id="KW-0832">Ubl conjugation</keyword>
<dbReference type="GO" id="GO:0031625">
    <property type="term" value="F:ubiquitin protein ligase binding"/>
    <property type="evidence" value="ECO:0007669"/>
    <property type="project" value="InterPro"/>
</dbReference>
<feature type="region of interest" description="Disordered" evidence="6">
    <location>
        <begin position="1"/>
        <end position="20"/>
    </location>
</feature>
<comment type="caution">
    <text evidence="8">The sequence shown here is derived from an EMBL/GenBank/DDBJ whole genome shotgun (WGS) entry which is preliminary data.</text>
</comment>
<dbReference type="Pfam" id="PF26557">
    <property type="entry name" value="Cullin_AB"/>
    <property type="match status" value="1"/>
</dbReference>
<feature type="region of interest" description="Disordered" evidence="6">
    <location>
        <begin position="371"/>
        <end position="395"/>
    </location>
</feature>
<evidence type="ECO:0000256" key="2">
    <source>
        <dbReference type="ARBA" id="ARBA00022499"/>
    </source>
</evidence>
<feature type="compositionally biased region" description="Basic residues" evidence="6">
    <location>
        <begin position="1"/>
        <end position="16"/>
    </location>
</feature>
<dbReference type="FunFam" id="1.20.1310.10:FF:000001">
    <property type="entry name" value="Cullin 3"/>
    <property type="match status" value="1"/>
</dbReference>
<dbReference type="Gene3D" id="3.30.230.130">
    <property type="entry name" value="Cullin, Chain C, Domain 2"/>
    <property type="match status" value="1"/>
</dbReference>
<dbReference type="InterPro" id="IPR036388">
    <property type="entry name" value="WH-like_DNA-bd_sf"/>
</dbReference>
<dbReference type="PANTHER" id="PTHR11932">
    <property type="entry name" value="CULLIN"/>
    <property type="match status" value="1"/>
</dbReference>
<dbReference type="Pfam" id="PF00888">
    <property type="entry name" value="Cullin"/>
    <property type="match status" value="1"/>
</dbReference>
<evidence type="ECO:0000256" key="1">
    <source>
        <dbReference type="ARBA" id="ARBA00006019"/>
    </source>
</evidence>
<evidence type="ECO:0000256" key="3">
    <source>
        <dbReference type="ARBA" id="ARBA00022843"/>
    </source>
</evidence>
<keyword evidence="2" id="KW-1017">Isopeptide bond</keyword>
<dbReference type="InterPro" id="IPR016159">
    <property type="entry name" value="Cullin_repeat-like_dom_sf"/>
</dbReference>
<dbReference type="Gene3D" id="1.20.1310.10">
    <property type="entry name" value="Cullin Repeats"/>
    <property type="match status" value="4"/>
</dbReference>
<dbReference type="FunFam" id="1.20.1310.10:FF:000002">
    <property type="entry name" value="cullin-3 isoform X1"/>
    <property type="match status" value="1"/>
</dbReference>
<dbReference type="EMBL" id="JANBVO010000001">
    <property type="protein sequence ID" value="KAJ9157558.1"/>
    <property type="molecule type" value="Genomic_DNA"/>
</dbReference>
<dbReference type="FunFam" id="1.10.10.10:FF:000014">
    <property type="entry name" value="Cullin 1"/>
    <property type="match status" value="1"/>
</dbReference>
<dbReference type="InterPro" id="IPR036317">
    <property type="entry name" value="Cullin_homology_sf"/>
</dbReference>
<evidence type="ECO:0000313" key="8">
    <source>
        <dbReference type="EMBL" id="KAJ9157558.1"/>
    </source>
</evidence>
<name>A0AA38RVL9_9PEZI</name>
<comment type="similarity">
    <text evidence="1 4 5">Belongs to the cullin family.</text>
</comment>
<proteinExistence type="inferred from homology"/>
<gene>
    <name evidence="8" type="ORF">NKR23_g451</name>
</gene>
<dbReference type="FunFam" id="1.20.1310.10:FF:000061">
    <property type="entry name" value="Related to cullulin 3"/>
    <property type="match status" value="1"/>
</dbReference>
<evidence type="ECO:0000313" key="9">
    <source>
        <dbReference type="Proteomes" id="UP001174694"/>
    </source>
</evidence>
<dbReference type="FunFam" id="1.20.1310.10:FF:000036">
    <property type="entry name" value="SCF ubiquitin ligase subunit CulC, putative"/>
    <property type="match status" value="1"/>
</dbReference>
<dbReference type="InterPro" id="IPR001373">
    <property type="entry name" value="Cullin_N"/>
</dbReference>
<sequence>MMHRPGGKIRPPRRPIARAGTDTNEFEHCWQLLREALVDIHNRNASKLSFEQLYRASYKIVLKKKGDDLYSRVKAFEERWFAEQVIPRIQSLLSKNLVTVTFQDLPGTTANERRQMGEKFLAGLKESWQNHNFSMNMTADVLMYLDRGYTTDSKRPSIFTTTIGLFRDHILRSSLSQLDYDGVLMDVLNSVILDLINMEREGDVIDKNLLRNCIAMLEDLYETDDENDDDKLYLTCFEPVFLESSQQFYQRECLRLVREADAATWLRHTQQRLLEEKERCDTTVSKLTTEKIAKVVEEELISKHLEEFLALEGSGLRSMIDNDRFEDLKILYQLVSRVDQKKAALSKILQRRIVELGLEIERVLKDTNFSMPASGAADGEEGGDTTEKPKAQPLNAAAQQTAAAIKWVDDVLRLKDKFDSLLANCFADDLILQTVMTKSFSDFINMFNRSSEYVSLFIDDNLKRGIRGKTESEVDLVLEKAITLIRYLQDKDMFERYYQKHLARRLLHGKSESHDVEKQMILRMKQEVGNHFTSKFEGMFKDMDISRDLTEDYRGYIQGLEDSGRRILDLNVSILTSNNWPPEVMGRSSQLEDGSRMECNFPPEIKELQQKFFAYYLKDRSGRILTWVGTAGSADVKCIFPKIPGKDTGPLSKDRRYELNVPTYGMLVLLLFNDLSEDESLSFEEIQAETNIPSHDLSRVLASLSLAPKARVLLKEPVTKAVKPGDKFKFNAAFVSKTVKIKAPIVNSVSKVEGEDERKATEKKNDQTRAHIVDAAIVRIMKQRKELAHNLLITEVVTQLAARFKPELPLVKKRIEDLMAREYLERADDLSQPAYRYLA</sequence>
<keyword evidence="9" id="KW-1185">Reference proteome</keyword>